<accession>A0ABN3DB07</accession>
<proteinExistence type="predicted"/>
<dbReference type="EMBL" id="BAAATR010000001">
    <property type="protein sequence ID" value="GAA2226081.1"/>
    <property type="molecule type" value="Genomic_DNA"/>
</dbReference>
<evidence type="ECO:0000313" key="6">
    <source>
        <dbReference type="Proteomes" id="UP001500305"/>
    </source>
</evidence>
<evidence type="ECO:0000256" key="2">
    <source>
        <dbReference type="ARBA" id="ARBA00023125"/>
    </source>
</evidence>
<dbReference type="SMART" id="SM00344">
    <property type="entry name" value="HTH_ASNC"/>
    <property type="match status" value="1"/>
</dbReference>
<dbReference type="InterPro" id="IPR036390">
    <property type="entry name" value="WH_DNA-bd_sf"/>
</dbReference>
<reference evidence="5 6" key="1">
    <citation type="journal article" date="2019" name="Int. J. Syst. Evol. Microbiol.">
        <title>The Global Catalogue of Microorganisms (GCM) 10K type strain sequencing project: providing services to taxonomists for standard genome sequencing and annotation.</title>
        <authorList>
            <consortium name="The Broad Institute Genomics Platform"/>
            <consortium name="The Broad Institute Genome Sequencing Center for Infectious Disease"/>
            <person name="Wu L."/>
            <person name="Ma J."/>
        </authorList>
    </citation>
    <scope>NUCLEOTIDE SEQUENCE [LARGE SCALE GENOMIC DNA]</scope>
    <source>
        <strain evidence="5 6">JCM 7356</strain>
    </source>
</reference>
<dbReference type="PROSITE" id="PS50956">
    <property type="entry name" value="HTH_ASNC_2"/>
    <property type="match status" value="1"/>
</dbReference>
<dbReference type="InterPro" id="IPR036388">
    <property type="entry name" value="WH-like_DNA-bd_sf"/>
</dbReference>
<gene>
    <name evidence="5" type="ORF">GCM10010430_01320</name>
</gene>
<dbReference type="Pfam" id="PF13404">
    <property type="entry name" value="HTH_AsnC-type"/>
    <property type="match status" value="1"/>
</dbReference>
<dbReference type="Proteomes" id="UP001500305">
    <property type="component" value="Unassembled WGS sequence"/>
</dbReference>
<evidence type="ECO:0000256" key="3">
    <source>
        <dbReference type="ARBA" id="ARBA00023163"/>
    </source>
</evidence>
<dbReference type="Pfam" id="PF01037">
    <property type="entry name" value="AsnC_trans_reg"/>
    <property type="match status" value="1"/>
</dbReference>
<protein>
    <submittedName>
        <fullName evidence="5">Lrp/AsnC family transcriptional regulator</fullName>
    </submittedName>
</protein>
<keyword evidence="6" id="KW-1185">Reference proteome</keyword>
<dbReference type="SUPFAM" id="SSF46785">
    <property type="entry name" value="Winged helix' DNA-binding domain"/>
    <property type="match status" value="1"/>
</dbReference>
<evidence type="ECO:0000313" key="5">
    <source>
        <dbReference type="EMBL" id="GAA2226081.1"/>
    </source>
</evidence>
<keyword evidence="3" id="KW-0804">Transcription</keyword>
<keyword evidence="2" id="KW-0238">DNA-binding</keyword>
<dbReference type="SUPFAM" id="SSF54909">
    <property type="entry name" value="Dimeric alpha+beta barrel"/>
    <property type="match status" value="1"/>
</dbReference>
<comment type="caution">
    <text evidence="5">The sequence shown here is derived from an EMBL/GenBank/DDBJ whole genome shotgun (WGS) entry which is preliminary data.</text>
</comment>
<keyword evidence="1" id="KW-0805">Transcription regulation</keyword>
<dbReference type="Gene3D" id="1.10.10.10">
    <property type="entry name" value="Winged helix-like DNA-binding domain superfamily/Winged helix DNA-binding domain"/>
    <property type="match status" value="1"/>
</dbReference>
<dbReference type="InterPro" id="IPR019887">
    <property type="entry name" value="Tscrpt_reg_AsnC/Lrp_C"/>
</dbReference>
<dbReference type="Gene3D" id="3.30.70.920">
    <property type="match status" value="1"/>
</dbReference>
<dbReference type="PANTHER" id="PTHR30154">
    <property type="entry name" value="LEUCINE-RESPONSIVE REGULATORY PROTEIN"/>
    <property type="match status" value="1"/>
</dbReference>
<dbReference type="InterPro" id="IPR019888">
    <property type="entry name" value="Tscrpt_reg_AsnC-like"/>
</dbReference>
<evidence type="ECO:0000256" key="1">
    <source>
        <dbReference type="ARBA" id="ARBA00023015"/>
    </source>
</evidence>
<dbReference type="PANTHER" id="PTHR30154:SF45">
    <property type="entry name" value="TRANSCRIPTIONAL REGULATORY PROTEIN (PROBABLY ASNC-FAMILY)-RELATED"/>
    <property type="match status" value="1"/>
</dbReference>
<dbReference type="InterPro" id="IPR000485">
    <property type="entry name" value="AsnC-type_HTH_dom"/>
</dbReference>
<dbReference type="RefSeq" id="WP_425557499.1">
    <property type="nucleotide sequence ID" value="NZ_BAAATR010000001.1"/>
</dbReference>
<dbReference type="PRINTS" id="PR00033">
    <property type="entry name" value="HTHASNC"/>
</dbReference>
<evidence type="ECO:0000259" key="4">
    <source>
        <dbReference type="PROSITE" id="PS50956"/>
    </source>
</evidence>
<sequence>MSTHRPSDLGGASLLDETDRLLLEHLSRDGRASYAEIGLLANLSATAVRRRIDRLRARGVVRGFTVVLDPALLGWRTEAFVEVYCRARTSPEELLASLRQFPEVVAAWTVTGDPDALVHLRAADTRHLEAVIERIRREPGVQRSRSSVVLSQLIG</sequence>
<feature type="domain" description="HTH asnC-type" evidence="4">
    <location>
        <begin position="15"/>
        <end position="76"/>
    </location>
</feature>
<name>A0ABN3DB07_9ACTN</name>
<organism evidence="5 6">
    <name type="scientific">Kitasatospora cystarginea</name>
    <dbReference type="NCBI Taxonomy" id="58350"/>
    <lineage>
        <taxon>Bacteria</taxon>
        <taxon>Bacillati</taxon>
        <taxon>Actinomycetota</taxon>
        <taxon>Actinomycetes</taxon>
        <taxon>Kitasatosporales</taxon>
        <taxon>Streptomycetaceae</taxon>
        <taxon>Kitasatospora</taxon>
    </lineage>
</organism>
<dbReference type="InterPro" id="IPR011008">
    <property type="entry name" value="Dimeric_a/b-barrel"/>
</dbReference>